<evidence type="ECO:0000313" key="2">
    <source>
        <dbReference type="EMBL" id="NYJ73547.1"/>
    </source>
</evidence>
<organism evidence="2 3">
    <name type="scientific">Allobranchiibius huperziae</name>
    <dbReference type="NCBI Taxonomy" id="1874116"/>
    <lineage>
        <taxon>Bacteria</taxon>
        <taxon>Bacillati</taxon>
        <taxon>Actinomycetota</taxon>
        <taxon>Actinomycetes</taxon>
        <taxon>Micrococcales</taxon>
        <taxon>Dermacoccaceae</taxon>
        <taxon>Allobranchiibius</taxon>
    </lineage>
</organism>
<sequence length="251" mass="26839">MLKTLAAVAGAAALAGTGITLAAAPAHAAAHPAGSIFLHGTSRQAHFWSRSDCESHAKWEVGQVTKASATATLLPGTQDSDFQGPELRFNCYPVRGAQWTYLTAYTSKTGNPVASTDIYVDTSNRLSDLLNGVKTVDSENVWAYEHSVSKPASSTDVATCDKYLNYFVNLVKVNPHARTVAADTACEVDNGTISYYVDYAATTATAGLLSDKPLPTSEAPQPQPMLDALGYDYPLAQDAHQAHTHAWRVRH</sequence>
<feature type="chain" id="PRO_5032386722" evidence="1">
    <location>
        <begin position="29"/>
        <end position="251"/>
    </location>
</feature>
<gene>
    <name evidence="2" type="ORF">HNR15_000510</name>
</gene>
<keyword evidence="1" id="KW-0732">Signal</keyword>
<reference evidence="2 3" key="1">
    <citation type="submission" date="2020-07" db="EMBL/GenBank/DDBJ databases">
        <title>Sequencing the genomes of 1000 actinobacteria strains.</title>
        <authorList>
            <person name="Klenk H.-P."/>
        </authorList>
    </citation>
    <scope>NUCLEOTIDE SEQUENCE [LARGE SCALE GENOMIC DNA]</scope>
    <source>
        <strain evidence="2 3">DSM 29531</strain>
    </source>
</reference>
<evidence type="ECO:0000313" key="3">
    <source>
        <dbReference type="Proteomes" id="UP000571817"/>
    </source>
</evidence>
<feature type="signal peptide" evidence="1">
    <location>
        <begin position="1"/>
        <end position="28"/>
    </location>
</feature>
<proteinExistence type="predicted"/>
<dbReference type="EMBL" id="JACCFW010000001">
    <property type="protein sequence ID" value="NYJ73547.1"/>
    <property type="molecule type" value="Genomic_DNA"/>
</dbReference>
<dbReference type="Proteomes" id="UP000571817">
    <property type="component" value="Unassembled WGS sequence"/>
</dbReference>
<accession>A0A853DAC7</accession>
<name>A0A853DAC7_9MICO</name>
<keyword evidence="3" id="KW-1185">Reference proteome</keyword>
<evidence type="ECO:0000256" key="1">
    <source>
        <dbReference type="SAM" id="SignalP"/>
    </source>
</evidence>
<dbReference type="AlphaFoldDB" id="A0A853DAC7"/>
<protein>
    <submittedName>
        <fullName evidence="2">Uncharacterized protein</fullName>
    </submittedName>
</protein>
<comment type="caution">
    <text evidence="2">The sequence shown here is derived from an EMBL/GenBank/DDBJ whole genome shotgun (WGS) entry which is preliminary data.</text>
</comment>
<dbReference type="RefSeq" id="WP_179478874.1">
    <property type="nucleotide sequence ID" value="NZ_JACCFW010000001.1"/>
</dbReference>